<dbReference type="Proteomes" id="UP000466442">
    <property type="component" value="Unassembled WGS sequence"/>
</dbReference>
<keyword evidence="11" id="KW-1185">Reference proteome</keyword>
<evidence type="ECO:0000256" key="3">
    <source>
        <dbReference type="ARBA" id="ARBA00022491"/>
    </source>
</evidence>
<proteinExistence type="inferred from homology"/>
<dbReference type="PANTHER" id="PTHR10129:SF44">
    <property type="entry name" value="TRAFFIC JAM, ISOFORM C"/>
    <property type="match status" value="1"/>
</dbReference>
<dbReference type="GO" id="GO:0000981">
    <property type="term" value="F:DNA-binding transcription factor activity, RNA polymerase II-specific"/>
    <property type="evidence" value="ECO:0007669"/>
    <property type="project" value="TreeGrafter"/>
</dbReference>
<comment type="caution">
    <text evidence="10">The sequence shown here is derived from an EMBL/GenBank/DDBJ whole genome shotgun (WGS) entry which is preliminary data.</text>
</comment>
<evidence type="ECO:0000256" key="7">
    <source>
        <dbReference type="ARBA" id="ARBA00023242"/>
    </source>
</evidence>
<dbReference type="EMBL" id="WIXP02000002">
    <property type="protein sequence ID" value="KAF6215369.1"/>
    <property type="molecule type" value="Genomic_DNA"/>
</dbReference>
<feature type="compositionally biased region" description="Low complexity" evidence="9">
    <location>
        <begin position="214"/>
        <end position="230"/>
    </location>
</feature>
<evidence type="ECO:0000256" key="4">
    <source>
        <dbReference type="ARBA" id="ARBA00023015"/>
    </source>
</evidence>
<comment type="similarity">
    <text evidence="2">Belongs to the bZIP family. Maf subfamily.</text>
</comment>
<keyword evidence="4" id="KW-0805">Transcription regulation</keyword>
<evidence type="ECO:0000256" key="8">
    <source>
        <dbReference type="SAM" id="Coils"/>
    </source>
</evidence>
<reference evidence="10" key="1">
    <citation type="journal article" date="2021" name="Mol. Ecol. Resour.">
        <title>Apolygus lucorum genome provides insights into omnivorousness and mesophyll feeding.</title>
        <authorList>
            <person name="Liu Y."/>
            <person name="Liu H."/>
            <person name="Wang H."/>
            <person name="Huang T."/>
            <person name="Liu B."/>
            <person name="Yang B."/>
            <person name="Yin L."/>
            <person name="Li B."/>
            <person name="Zhang Y."/>
            <person name="Zhang S."/>
            <person name="Jiang F."/>
            <person name="Zhang X."/>
            <person name="Ren Y."/>
            <person name="Wang B."/>
            <person name="Wang S."/>
            <person name="Lu Y."/>
            <person name="Wu K."/>
            <person name="Fan W."/>
            <person name="Wang G."/>
        </authorList>
    </citation>
    <scope>NUCLEOTIDE SEQUENCE</scope>
    <source>
        <strain evidence="10">12Hb</strain>
    </source>
</reference>
<protein>
    <submittedName>
        <fullName evidence="10">Uncharacterized protein</fullName>
    </submittedName>
</protein>
<name>A0A6A4KEN9_APOLU</name>
<evidence type="ECO:0000256" key="9">
    <source>
        <dbReference type="SAM" id="MobiDB-lite"/>
    </source>
</evidence>
<dbReference type="OrthoDB" id="5974330at2759"/>
<dbReference type="InterPro" id="IPR008917">
    <property type="entry name" value="TF_DNA-bd_sf"/>
</dbReference>
<keyword evidence="5" id="KW-0238">DNA-binding</keyword>
<accession>A0A6A4KEN9</accession>
<dbReference type="Gene3D" id="1.20.5.170">
    <property type="match status" value="1"/>
</dbReference>
<dbReference type="CDD" id="cd14718">
    <property type="entry name" value="bZIP_Maf_large"/>
    <property type="match status" value="1"/>
</dbReference>
<keyword evidence="3" id="KW-0678">Repressor</keyword>
<feature type="region of interest" description="Disordered" evidence="9">
    <location>
        <begin position="53"/>
        <end position="77"/>
    </location>
</feature>
<dbReference type="Pfam" id="PF03131">
    <property type="entry name" value="bZIP_Maf"/>
    <property type="match status" value="1"/>
</dbReference>
<dbReference type="AlphaFoldDB" id="A0A6A4KEN9"/>
<organism evidence="10 11">
    <name type="scientific">Apolygus lucorum</name>
    <name type="common">Small green plant bug</name>
    <name type="synonym">Lygocoris lucorum</name>
    <dbReference type="NCBI Taxonomy" id="248454"/>
    <lineage>
        <taxon>Eukaryota</taxon>
        <taxon>Metazoa</taxon>
        <taxon>Ecdysozoa</taxon>
        <taxon>Arthropoda</taxon>
        <taxon>Hexapoda</taxon>
        <taxon>Insecta</taxon>
        <taxon>Pterygota</taxon>
        <taxon>Neoptera</taxon>
        <taxon>Paraneoptera</taxon>
        <taxon>Hemiptera</taxon>
        <taxon>Heteroptera</taxon>
        <taxon>Panheteroptera</taxon>
        <taxon>Cimicomorpha</taxon>
        <taxon>Miridae</taxon>
        <taxon>Mirini</taxon>
        <taxon>Apolygus</taxon>
    </lineage>
</organism>
<dbReference type="GO" id="GO:0000978">
    <property type="term" value="F:RNA polymerase II cis-regulatory region sequence-specific DNA binding"/>
    <property type="evidence" value="ECO:0007669"/>
    <property type="project" value="TreeGrafter"/>
</dbReference>
<feature type="region of interest" description="Disordered" evidence="9">
    <location>
        <begin position="205"/>
        <end position="238"/>
    </location>
</feature>
<dbReference type="SUPFAM" id="SSF57959">
    <property type="entry name" value="Leucine zipper domain"/>
    <property type="match status" value="1"/>
</dbReference>
<evidence type="ECO:0000256" key="6">
    <source>
        <dbReference type="ARBA" id="ARBA00023163"/>
    </source>
</evidence>
<dbReference type="FunFam" id="1.20.5.170:FF:000011">
    <property type="entry name" value="Transcription factor MafG, putative"/>
    <property type="match status" value="1"/>
</dbReference>
<dbReference type="InterPro" id="IPR024874">
    <property type="entry name" value="Transcription_factor_Maf_fam"/>
</dbReference>
<evidence type="ECO:0000256" key="5">
    <source>
        <dbReference type="ARBA" id="ARBA00023125"/>
    </source>
</evidence>
<feature type="coiled-coil region" evidence="8">
    <location>
        <begin position="296"/>
        <end position="323"/>
    </location>
</feature>
<keyword evidence="7" id="KW-0539">Nucleus</keyword>
<dbReference type="InterPro" id="IPR046347">
    <property type="entry name" value="bZIP_sf"/>
</dbReference>
<gene>
    <name evidence="10" type="ORF">GE061_010121</name>
</gene>
<sequence length="353" mass="39987">MDPTDDKMEPEENNHLAESYVEEFVLDHLEQVAVKKEGGGMERLPSSLLQCSGGVVMSSQSPPPPPSSHLLTPPGQHPGDEYGVVGVGPHSSMVMNSQCMLYPDTPGTPPDTPPESNSPHSPVGRHFPMDPQVVPQYQRVAPGAEDVTWIMANNGLRHEPLDLRPNGPNEMGMEEWTHLQQAHQQSIGKRMSNGLDYHHHHIHHHQHSLDSDEMSGSPMSMSGPMSCRPPSDTPRSTHSIDDLINDELLMCLSVRELNKRLHGYPREDVVRLKQKRRTLKNRGYAQNCRSKRLHQRHELELTNRSLQSEVQLLRRERDMYKHRFESLMKKFEFATATAHGSPIASPDIYERFQ</sequence>
<dbReference type="SMART" id="SM00338">
    <property type="entry name" value="BRLZ"/>
    <property type="match status" value="1"/>
</dbReference>
<keyword evidence="8" id="KW-0175">Coiled coil</keyword>
<dbReference type="InterPro" id="IPR004826">
    <property type="entry name" value="bZIP_Maf"/>
</dbReference>
<dbReference type="InterPro" id="IPR004827">
    <property type="entry name" value="bZIP"/>
</dbReference>
<evidence type="ECO:0000313" key="11">
    <source>
        <dbReference type="Proteomes" id="UP000466442"/>
    </source>
</evidence>
<comment type="subcellular location">
    <subcellularLocation>
        <location evidence="1">Nucleus</location>
    </subcellularLocation>
</comment>
<evidence type="ECO:0000313" key="10">
    <source>
        <dbReference type="EMBL" id="KAF6215369.1"/>
    </source>
</evidence>
<dbReference type="SUPFAM" id="SSF47454">
    <property type="entry name" value="A DNA-binding domain in eukaryotic transcription factors"/>
    <property type="match status" value="1"/>
</dbReference>
<keyword evidence="6" id="KW-0804">Transcription</keyword>
<dbReference type="PANTHER" id="PTHR10129">
    <property type="entry name" value="TRANSCRIPTION FACTOR MAF"/>
    <property type="match status" value="1"/>
</dbReference>
<evidence type="ECO:0000256" key="2">
    <source>
        <dbReference type="ARBA" id="ARBA00008500"/>
    </source>
</evidence>
<evidence type="ECO:0000256" key="1">
    <source>
        <dbReference type="ARBA" id="ARBA00004123"/>
    </source>
</evidence>
<dbReference type="GO" id="GO:0005634">
    <property type="term" value="C:nucleus"/>
    <property type="evidence" value="ECO:0007669"/>
    <property type="project" value="UniProtKB-SubCell"/>
</dbReference>